<evidence type="ECO:0000256" key="1">
    <source>
        <dbReference type="SAM" id="SignalP"/>
    </source>
</evidence>
<dbReference type="InterPro" id="IPR036514">
    <property type="entry name" value="SGNH_hydro_sf"/>
</dbReference>
<accession>A0A544TPJ4</accession>
<dbReference type="Pfam" id="PF13472">
    <property type="entry name" value="Lipase_GDSL_2"/>
    <property type="match status" value="1"/>
</dbReference>
<feature type="domain" description="SGNH hydrolase-type esterase" evidence="2">
    <location>
        <begin position="30"/>
        <end position="227"/>
    </location>
</feature>
<feature type="signal peptide" evidence="1">
    <location>
        <begin position="1"/>
        <end position="22"/>
    </location>
</feature>
<dbReference type="Proteomes" id="UP000316626">
    <property type="component" value="Unassembled WGS sequence"/>
</dbReference>
<name>A0A544TPJ4_9BACI</name>
<keyword evidence="1" id="KW-0732">Signal</keyword>
<dbReference type="SUPFAM" id="SSF52266">
    <property type="entry name" value="SGNH hydrolase"/>
    <property type="match status" value="1"/>
</dbReference>
<keyword evidence="4" id="KW-1185">Reference proteome</keyword>
<dbReference type="InterPro" id="IPR051532">
    <property type="entry name" value="Ester_Hydrolysis_Enzymes"/>
</dbReference>
<dbReference type="AlphaFoldDB" id="A0A544TPJ4"/>
<dbReference type="OrthoDB" id="1815486at2"/>
<dbReference type="PANTHER" id="PTHR30383">
    <property type="entry name" value="THIOESTERASE 1/PROTEASE 1/LYSOPHOSPHOLIPASE L1"/>
    <property type="match status" value="1"/>
</dbReference>
<dbReference type="EMBL" id="VDGI01000014">
    <property type="protein sequence ID" value="TQR19345.1"/>
    <property type="molecule type" value="Genomic_DNA"/>
</dbReference>
<protein>
    <submittedName>
        <fullName evidence="3">SGNH/GDSL hydrolase family protein</fullName>
    </submittedName>
</protein>
<reference evidence="3 4" key="1">
    <citation type="submission" date="2019-06" db="EMBL/GenBank/DDBJ databases">
        <title>Psychrobacillus vulpis sp. nov., a new species isolated from feces of a red fox that inhabits in The Tablas de Daimiel Natural Park, Albacete, Spain.</title>
        <authorList>
            <person name="Rodriguez M."/>
            <person name="Reina J.C."/>
            <person name="Bejar V."/>
            <person name="Llamas I."/>
        </authorList>
    </citation>
    <scope>NUCLEOTIDE SEQUENCE [LARGE SCALE GENOMIC DNA]</scope>
    <source>
        <strain evidence="3 4">Z8</strain>
    </source>
</reference>
<evidence type="ECO:0000313" key="4">
    <source>
        <dbReference type="Proteomes" id="UP000316626"/>
    </source>
</evidence>
<dbReference type="GO" id="GO:0004622">
    <property type="term" value="F:phosphatidylcholine lysophospholipase activity"/>
    <property type="evidence" value="ECO:0007669"/>
    <property type="project" value="TreeGrafter"/>
</dbReference>
<dbReference type="RefSeq" id="WP_142643042.1">
    <property type="nucleotide sequence ID" value="NZ_VDGI01000014.1"/>
</dbReference>
<comment type="caution">
    <text evidence="3">The sequence shown here is derived from an EMBL/GenBank/DDBJ whole genome shotgun (WGS) entry which is preliminary data.</text>
</comment>
<dbReference type="PANTHER" id="PTHR30383:SF27">
    <property type="entry name" value="SPORE GERMINATION LIPASE LIPC"/>
    <property type="match status" value="1"/>
</dbReference>
<dbReference type="InterPro" id="IPR013830">
    <property type="entry name" value="SGNH_hydro"/>
</dbReference>
<evidence type="ECO:0000259" key="2">
    <source>
        <dbReference type="Pfam" id="PF13472"/>
    </source>
</evidence>
<dbReference type="Gene3D" id="3.40.50.1110">
    <property type="entry name" value="SGNH hydrolase"/>
    <property type="match status" value="1"/>
</dbReference>
<keyword evidence="3" id="KW-0378">Hydrolase</keyword>
<proteinExistence type="predicted"/>
<sequence length="289" mass="32189">MKKWLITIVVLLLSFSSSTAQASSNIVYIALGDSLAAGQTPNKAIDTGYTDLIAQELTRSKQLAYYSKSLAFPGYTTTDVLKTVRSKEAKELLKNATVVTISAGANDLLRLVQANPSNGSIAFQQISADNALNNVRKNMTEIIQEVQTIAPKAKVYIMGYYFAYPHARDSQKQGVQKELNTLHSILKTVSEANGATYVSVEELFARNEKQLVPNRADVHPTMEGYRLMANAFFQQYNARLQVSQSELPVPNPLTFEQILNKQKEEVIKPVSRIEGFDRYLSLTELKPYV</sequence>
<organism evidence="3 4">
    <name type="scientific">Psychrobacillus vulpis</name>
    <dbReference type="NCBI Taxonomy" id="2325572"/>
    <lineage>
        <taxon>Bacteria</taxon>
        <taxon>Bacillati</taxon>
        <taxon>Bacillota</taxon>
        <taxon>Bacilli</taxon>
        <taxon>Bacillales</taxon>
        <taxon>Bacillaceae</taxon>
        <taxon>Psychrobacillus</taxon>
    </lineage>
</organism>
<feature type="chain" id="PRO_5021885019" evidence="1">
    <location>
        <begin position="23"/>
        <end position="289"/>
    </location>
</feature>
<evidence type="ECO:0000313" key="3">
    <source>
        <dbReference type="EMBL" id="TQR19345.1"/>
    </source>
</evidence>
<gene>
    <name evidence="3" type="ORF">FG384_13020</name>
</gene>